<evidence type="ECO:0000256" key="11">
    <source>
        <dbReference type="ARBA" id="ARBA00022842"/>
    </source>
</evidence>
<feature type="transmembrane region" description="Helical" evidence="19">
    <location>
        <begin position="45"/>
        <end position="68"/>
    </location>
</feature>
<keyword evidence="8 19" id="KW-0169">Cobalamin biosynthesis</keyword>
<dbReference type="PANTHER" id="PTHR34148">
    <property type="entry name" value="ADENOSYLCOBINAMIDE-GDP RIBAZOLETRANSFERASE"/>
    <property type="match status" value="1"/>
</dbReference>
<evidence type="ECO:0000256" key="5">
    <source>
        <dbReference type="ARBA" id="ARBA00013200"/>
    </source>
</evidence>
<keyword evidence="9 19" id="KW-0808">Transferase</keyword>
<dbReference type="EC" id="2.7.8.26" evidence="5 19"/>
<feature type="transmembrane region" description="Helical" evidence="19">
    <location>
        <begin position="166"/>
        <end position="183"/>
    </location>
</feature>
<evidence type="ECO:0000256" key="15">
    <source>
        <dbReference type="ARBA" id="ARBA00032605"/>
    </source>
</evidence>
<evidence type="ECO:0000256" key="16">
    <source>
        <dbReference type="ARBA" id="ARBA00032853"/>
    </source>
</evidence>
<evidence type="ECO:0000256" key="2">
    <source>
        <dbReference type="ARBA" id="ARBA00004651"/>
    </source>
</evidence>
<keyword evidence="12 19" id="KW-1133">Transmembrane helix</keyword>
<dbReference type="UniPathway" id="UPA00148">
    <property type="reaction ID" value="UER00238"/>
</dbReference>
<evidence type="ECO:0000256" key="4">
    <source>
        <dbReference type="ARBA" id="ARBA00010561"/>
    </source>
</evidence>
<comment type="subcellular location">
    <subcellularLocation>
        <location evidence="2 19">Cell membrane</location>
        <topology evidence="2 19">Multi-pass membrane protein</topology>
    </subcellularLocation>
</comment>
<evidence type="ECO:0000256" key="19">
    <source>
        <dbReference type="HAMAP-Rule" id="MF_00719"/>
    </source>
</evidence>
<dbReference type="HAMAP" id="MF_00719">
    <property type="entry name" value="CobS"/>
    <property type="match status" value="1"/>
</dbReference>
<keyword evidence="13 19" id="KW-0472">Membrane</keyword>
<comment type="similarity">
    <text evidence="4 19">Belongs to the CobS family.</text>
</comment>
<protein>
    <recommendedName>
        <fullName evidence="6 19">Adenosylcobinamide-GDP ribazoletransferase</fullName>
        <ecNumber evidence="5 19">2.7.8.26</ecNumber>
    </recommendedName>
    <alternativeName>
        <fullName evidence="16 19">Cobalamin synthase</fullName>
    </alternativeName>
    <alternativeName>
        <fullName evidence="15 19">Cobalamin-5'-phosphate synthase</fullName>
    </alternativeName>
</protein>
<dbReference type="Proteomes" id="UP000323824">
    <property type="component" value="Chromosome"/>
</dbReference>
<feature type="transmembrane region" description="Helical" evidence="19">
    <location>
        <begin position="126"/>
        <end position="146"/>
    </location>
</feature>
<evidence type="ECO:0000256" key="14">
    <source>
        <dbReference type="ARBA" id="ARBA00025228"/>
    </source>
</evidence>
<gene>
    <name evidence="19 20" type="primary">cobS</name>
    <name evidence="20" type="ORF">EW093_04090</name>
</gene>
<evidence type="ECO:0000256" key="17">
    <source>
        <dbReference type="ARBA" id="ARBA00048623"/>
    </source>
</evidence>
<comment type="cofactor">
    <cofactor evidence="1 19">
        <name>Mg(2+)</name>
        <dbReference type="ChEBI" id="CHEBI:18420"/>
    </cofactor>
</comment>
<evidence type="ECO:0000256" key="12">
    <source>
        <dbReference type="ARBA" id="ARBA00022989"/>
    </source>
</evidence>
<evidence type="ECO:0000256" key="13">
    <source>
        <dbReference type="ARBA" id="ARBA00023136"/>
    </source>
</evidence>
<keyword evidence="7 19" id="KW-1003">Cell membrane</keyword>
<dbReference type="GO" id="GO:0008818">
    <property type="term" value="F:cobalamin 5'-phosphate synthase activity"/>
    <property type="evidence" value="ECO:0007669"/>
    <property type="project" value="UniProtKB-UniRule"/>
</dbReference>
<evidence type="ECO:0000256" key="8">
    <source>
        <dbReference type="ARBA" id="ARBA00022573"/>
    </source>
</evidence>
<dbReference type="NCBIfam" id="TIGR00317">
    <property type="entry name" value="cobS"/>
    <property type="match status" value="1"/>
</dbReference>
<evidence type="ECO:0000313" key="20">
    <source>
        <dbReference type="EMBL" id="QEN03911.1"/>
    </source>
</evidence>
<comment type="catalytic activity">
    <reaction evidence="18 19">
        <text>alpha-ribazole 5'-phosphate + adenosylcob(III)inamide-GDP = adenosylcob(III)alamin 5'-phosphate + GMP + H(+)</text>
        <dbReference type="Rhea" id="RHEA:23560"/>
        <dbReference type="ChEBI" id="CHEBI:15378"/>
        <dbReference type="ChEBI" id="CHEBI:57918"/>
        <dbReference type="ChEBI" id="CHEBI:58115"/>
        <dbReference type="ChEBI" id="CHEBI:60487"/>
        <dbReference type="ChEBI" id="CHEBI:60493"/>
        <dbReference type="EC" id="2.7.8.26"/>
    </reaction>
</comment>
<evidence type="ECO:0000256" key="3">
    <source>
        <dbReference type="ARBA" id="ARBA00004663"/>
    </source>
</evidence>
<dbReference type="AlphaFoldDB" id="A0A5C1Q8T2"/>
<evidence type="ECO:0000256" key="18">
    <source>
        <dbReference type="ARBA" id="ARBA00049504"/>
    </source>
</evidence>
<evidence type="ECO:0000256" key="7">
    <source>
        <dbReference type="ARBA" id="ARBA00022475"/>
    </source>
</evidence>
<keyword evidence="21" id="KW-1185">Reference proteome</keyword>
<accession>A0A5C1Q8T2</accession>
<feature type="transmembrane region" description="Helical" evidence="19">
    <location>
        <begin position="219"/>
        <end position="242"/>
    </location>
</feature>
<dbReference type="PANTHER" id="PTHR34148:SF1">
    <property type="entry name" value="ADENOSYLCOBINAMIDE-GDP RIBAZOLETRANSFERASE"/>
    <property type="match status" value="1"/>
</dbReference>
<organism evidence="20 21">
    <name type="scientific">Thiospirochaeta perfilievii</name>
    <dbReference type="NCBI Taxonomy" id="252967"/>
    <lineage>
        <taxon>Bacteria</taxon>
        <taxon>Pseudomonadati</taxon>
        <taxon>Spirochaetota</taxon>
        <taxon>Spirochaetia</taxon>
        <taxon>Spirochaetales</taxon>
        <taxon>Spirochaetaceae</taxon>
        <taxon>Thiospirochaeta</taxon>
    </lineage>
</organism>
<evidence type="ECO:0000313" key="21">
    <source>
        <dbReference type="Proteomes" id="UP000323824"/>
    </source>
</evidence>
<evidence type="ECO:0000256" key="6">
    <source>
        <dbReference type="ARBA" id="ARBA00015850"/>
    </source>
</evidence>
<dbReference type="InterPro" id="IPR003805">
    <property type="entry name" value="CobS"/>
</dbReference>
<name>A0A5C1Q8T2_9SPIO</name>
<dbReference type="KEGG" id="sper:EW093_04090"/>
<dbReference type="GO" id="GO:0051073">
    <property type="term" value="F:adenosylcobinamide-GDP ribazoletransferase activity"/>
    <property type="evidence" value="ECO:0007669"/>
    <property type="project" value="UniProtKB-UniRule"/>
</dbReference>
<comment type="catalytic activity">
    <reaction evidence="17 19">
        <text>alpha-ribazole + adenosylcob(III)inamide-GDP = adenosylcob(III)alamin + GMP + H(+)</text>
        <dbReference type="Rhea" id="RHEA:16049"/>
        <dbReference type="ChEBI" id="CHEBI:10329"/>
        <dbReference type="ChEBI" id="CHEBI:15378"/>
        <dbReference type="ChEBI" id="CHEBI:18408"/>
        <dbReference type="ChEBI" id="CHEBI:58115"/>
        <dbReference type="ChEBI" id="CHEBI:60487"/>
        <dbReference type="EC" id="2.7.8.26"/>
    </reaction>
</comment>
<sequence>MTVIPIPWKEGEDLDRVARSISLIPLVGLVIGLTISGIFTLSTNIFSNLFTSGLMTIWWIFITGGLHLDGLSDSSDGLFGGTTVEKRLEIMKDSRTGVFGVLTLICFILLKLLTINELIINSRVSIIPILISIPIISRWCVVFSIFSFKSAKEGGLGVFFKKFIRVKDLILSLILTVGIIFYFTGLLGVLVTLLSTLITFLLSLFYIKKLGGLTGDLYGAINEIIELISMLQFLILSALGILNW</sequence>
<proteinExistence type="inferred from homology"/>
<dbReference type="GO" id="GO:0005886">
    <property type="term" value="C:plasma membrane"/>
    <property type="evidence" value="ECO:0007669"/>
    <property type="project" value="UniProtKB-SubCell"/>
</dbReference>
<dbReference type="GO" id="GO:0009236">
    <property type="term" value="P:cobalamin biosynthetic process"/>
    <property type="evidence" value="ECO:0007669"/>
    <property type="project" value="UniProtKB-UniRule"/>
</dbReference>
<evidence type="ECO:0000256" key="10">
    <source>
        <dbReference type="ARBA" id="ARBA00022692"/>
    </source>
</evidence>
<evidence type="ECO:0000256" key="1">
    <source>
        <dbReference type="ARBA" id="ARBA00001946"/>
    </source>
</evidence>
<feature type="transmembrane region" description="Helical" evidence="19">
    <location>
        <begin position="21"/>
        <end position="39"/>
    </location>
</feature>
<keyword evidence="10 19" id="KW-0812">Transmembrane</keyword>
<comment type="pathway">
    <text evidence="3 19">Cofactor biosynthesis; adenosylcobalamin biosynthesis; adenosylcobalamin from cob(II)yrinate a,c-diamide: step 7/7.</text>
</comment>
<dbReference type="Pfam" id="PF02654">
    <property type="entry name" value="CobS"/>
    <property type="match status" value="1"/>
</dbReference>
<feature type="transmembrane region" description="Helical" evidence="19">
    <location>
        <begin position="96"/>
        <end position="114"/>
    </location>
</feature>
<dbReference type="OrthoDB" id="9794626at2"/>
<comment type="function">
    <text evidence="14 19">Joins adenosylcobinamide-GDP and alpha-ribazole to generate adenosylcobalamin (Ado-cobalamin). Also synthesizes adenosylcobalamin 5'-phosphate from adenosylcobinamide-GDP and alpha-ribazole 5'-phosphate.</text>
</comment>
<keyword evidence="11 19" id="KW-0460">Magnesium</keyword>
<dbReference type="EMBL" id="CP035807">
    <property type="protein sequence ID" value="QEN03911.1"/>
    <property type="molecule type" value="Genomic_DNA"/>
</dbReference>
<reference evidence="20 21" key="1">
    <citation type="submission" date="2019-02" db="EMBL/GenBank/DDBJ databases">
        <authorList>
            <person name="Fomenkov A."/>
            <person name="Dubinina G."/>
            <person name="Grabovich M."/>
            <person name="Vincze T."/>
            <person name="Roberts R.J."/>
        </authorList>
    </citation>
    <scope>NUCLEOTIDE SEQUENCE [LARGE SCALE GENOMIC DNA]</scope>
    <source>
        <strain evidence="20 21">P</strain>
    </source>
</reference>
<feature type="transmembrane region" description="Helical" evidence="19">
    <location>
        <begin position="189"/>
        <end position="207"/>
    </location>
</feature>
<reference evidence="20 21" key="2">
    <citation type="submission" date="2019-09" db="EMBL/GenBank/DDBJ databases">
        <title>Complete Genome Sequence and Methylome Analysis of free living Spirochaetas.</title>
        <authorList>
            <person name="Leshcheva N."/>
            <person name="Mikheeva N."/>
        </authorList>
    </citation>
    <scope>NUCLEOTIDE SEQUENCE [LARGE SCALE GENOMIC DNA]</scope>
    <source>
        <strain evidence="20 21">P</strain>
    </source>
</reference>
<evidence type="ECO:0000256" key="9">
    <source>
        <dbReference type="ARBA" id="ARBA00022679"/>
    </source>
</evidence>